<dbReference type="Proteomes" id="UP001057305">
    <property type="component" value="Chromosome"/>
</dbReference>
<organism evidence="1 2">
    <name type="scientific">Neisseria subflava</name>
    <dbReference type="NCBI Taxonomy" id="28449"/>
    <lineage>
        <taxon>Bacteria</taxon>
        <taxon>Pseudomonadati</taxon>
        <taxon>Pseudomonadota</taxon>
        <taxon>Betaproteobacteria</taxon>
        <taxon>Neisseriales</taxon>
        <taxon>Neisseriaceae</taxon>
        <taxon>Neisseria</taxon>
    </lineage>
</organism>
<dbReference type="EMBL" id="CP073116">
    <property type="protein sequence ID" value="UTG72260.1"/>
    <property type="molecule type" value="Genomic_DNA"/>
</dbReference>
<sequence>MEEYADILQEDWNTLLTSEEQEVFFNLSHEEQEAYLTACQSYEAMKAYLDNPESPPEAKRLLDLSSWK</sequence>
<accession>A0A9X9N3S8</accession>
<evidence type="ECO:0000313" key="1">
    <source>
        <dbReference type="EMBL" id="UTG72260.1"/>
    </source>
</evidence>
<gene>
    <name evidence="1" type="ORF">KCG56_01945</name>
</gene>
<dbReference type="RefSeq" id="WP_049323736.1">
    <property type="nucleotide sequence ID" value="NZ_CP073116.1"/>
</dbReference>
<protein>
    <submittedName>
        <fullName evidence="1">Uncharacterized protein</fullName>
    </submittedName>
</protein>
<proteinExistence type="predicted"/>
<name>A0A9X9N3S8_NEISU</name>
<evidence type="ECO:0000313" key="2">
    <source>
        <dbReference type="Proteomes" id="UP001057305"/>
    </source>
</evidence>
<dbReference type="AlphaFoldDB" id="A0A9X9N3S8"/>
<reference evidence="1" key="1">
    <citation type="submission" date="2021-04" db="EMBL/GenBank/DDBJ databases">
        <title>Characterizing Neisseria spp. as novel respiratory pathobionts in bronchiectasis.</title>
        <authorList>
            <person name="Li L."/>
            <person name="Mac Aogain M."/>
            <person name="Xu T."/>
            <person name="Jaggi T.K."/>
            <person name="Chan L.Y."/>
            <person name="Keir H.R."/>
            <person name="Dicker A.J."/>
            <person name="Qu J."/>
            <person name="Liu Y."/>
            <person name="Chen H.S."/>
            <person name="Koh M.S."/>
            <person name="Ong T.H."/>
            <person name="Lim A.Y.H."/>
            <person name="Abisheganaden J."/>
            <person name="Low T.B."/>
            <person name="Oliver B.G."/>
            <person name="Tan N.S."/>
            <person name="Fang M."/>
            <person name="Chalmers J.D."/>
            <person name="Chotirmall S.H."/>
        </authorList>
    </citation>
    <scope>NUCLEOTIDE SEQUENCE</scope>
    <source>
        <strain evidence="1">TT0073</strain>
    </source>
</reference>